<evidence type="ECO:0000256" key="2">
    <source>
        <dbReference type="ARBA" id="ARBA00022980"/>
    </source>
</evidence>
<dbReference type="OrthoDB" id="9803201at2"/>
<evidence type="ECO:0000313" key="8">
    <source>
        <dbReference type="Proteomes" id="UP000240739"/>
    </source>
</evidence>
<dbReference type="Proteomes" id="UP000240739">
    <property type="component" value="Unassembled WGS sequence"/>
</dbReference>
<name>A0A2T4UBQ2_9ACTN</name>
<accession>A0A2T4UBQ2</accession>
<feature type="compositionally biased region" description="Polar residues" evidence="6">
    <location>
        <begin position="41"/>
        <end position="50"/>
    </location>
</feature>
<comment type="subunit">
    <text evidence="5">Part of the 50S ribosomal subunit.</text>
</comment>
<dbReference type="Gene3D" id="3.40.1370.10">
    <property type="match status" value="1"/>
</dbReference>
<comment type="function">
    <text evidence="5">Forms part of the polypeptide exit tunnel.</text>
</comment>
<dbReference type="GO" id="GO:0006412">
    <property type="term" value="P:translation"/>
    <property type="evidence" value="ECO:0007669"/>
    <property type="project" value="UniProtKB-UniRule"/>
</dbReference>
<dbReference type="RefSeq" id="WP_107571258.1">
    <property type="nucleotide sequence ID" value="NZ_PYYB01000005.1"/>
</dbReference>
<sequence>MPSAPILGGTKTVDLDETAFAAPFNGPLVHESVRAELNARRQGTSSTKTRGQVRGGGAKPWRQKGTGRARAGSSRNPVWTGGGIVFGPSPRHYTFKVNRKEKRAALRSILSVHAERGSLAVFEPASFETPSTKAAVALLDGWLKDGKRRSVLVVLADNEERASLSFRNLERVTVIAASNTGIADLVGAASLLVTEGALAQLTARAKGEKVTTAEQTEEG</sequence>
<evidence type="ECO:0000256" key="5">
    <source>
        <dbReference type="HAMAP-Rule" id="MF_01328"/>
    </source>
</evidence>
<gene>
    <name evidence="5" type="primary">rplD</name>
    <name evidence="7" type="ORF">C7Y72_21470</name>
</gene>
<dbReference type="GO" id="GO:1990904">
    <property type="term" value="C:ribonucleoprotein complex"/>
    <property type="evidence" value="ECO:0007669"/>
    <property type="project" value="UniProtKB-KW"/>
</dbReference>
<feature type="region of interest" description="Disordered" evidence="6">
    <location>
        <begin position="38"/>
        <end position="76"/>
    </location>
</feature>
<keyword evidence="3 5" id="KW-0687">Ribonucleoprotein</keyword>
<protein>
    <recommendedName>
        <fullName evidence="4 5">Large ribosomal subunit protein uL4</fullName>
    </recommendedName>
</protein>
<dbReference type="InterPro" id="IPR013005">
    <property type="entry name" value="Ribosomal_uL4-like"/>
</dbReference>
<dbReference type="PANTHER" id="PTHR10746:SF6">
    <property type="entry name" value="LARGE RIBOSOMAL SUBUNIT PROTEIN UL4M"/>
    <property type="match status" value="1"/>
</dbReference>
<keyword evidence="5" id="KW-0699">rRNA-binding</keyword>
<dbReference type="SUPFAM" id="SSF52166">
    <property type="entry name" value="Ribosomal protein L4"/>
    <property type="match status" value="1"/>
</dbReference>
<dbReference type="GO" id="GO:0019843">
    <property type="term" value="F:rRNA binding"/>
    <property type="evidence" value="ECO:0007669"/>
    <property type="project" value="UniProtKB-UniRule"/>
</dbReference>
<proteinExistence type="inferred from homology"/>
<dbReference type="InterPro" id="IPR002136">
    <property type="entry name" value="Ribosomal_uL4"/>
</dbReference>
<dbReference type="NCBIfam" id="TIGR03953">
    <property type="entry name" value="rplD_bact"/>
    <property type="match status" value="1"/>
</dbReference>
<reference evidence="7 8" key="1">
    <citation type="submission" date="2018-03" db="EMBL/GenBank/DDBJ databases">
        <title>Aquarubrobacter algicola gen. nov., sp. nov., a novel actinobacterium isolated from shallow eutrophic lake during the end of cyanobacterial harmful algal blooms.</title>
        <authorList>
            <person name="Chun S.J."/>
        </authorList>
    </citation>
    <scope>NUCLEOTIDE SEQUENCE [LARGE SCALE GENOMIC DNA]</scope>
    <source>
        <strain evidence="7 8">Seoho-28</strain>
    </source>
</reference>
<dbReference type="PANTHER" id="PTHR10746">
    <property type="entry name" value="50S RIBOSOMAL PROTEIN L4"/>
    <property type="match status" value="1"/>
</dbReference>
<evidence type="ECO:0000313" key="7">
    <source>
        <dbReference type="EMBL" id="PTL54315.1"/>
    </source>
</evidence>
<comment type="caution">
    <text evidence="7">The sequence shown here is derived from an EMBL/GenBank/DDBJ whole genome shotgun (WGS) entry which is preliminary data.</text>
</comment>
<evidence type="ECO:0000256" key="3">
    <source>
        <dbReference type="ARBA" id="ARBA00023274"/>
    </source>
</evidence>
<dbReference type="Pfam" id="PF00573">
    <property type="entry name" value="Ribosomal_L4"/>
    <property type="match status" value="1"/>
</dbReference>
<comment type="function">
    <text evidence="5">One of the primary rRNA binding proteins, this protein initially binds near the 5'-end of the 23S rRNA. It is important during the early stages of 50S assembly. It makes multiple contacts with different domains of the 23S rRNA in the assembled 50S subunit and ribosome.</text>
</comment>
<keyword evidence="5" id="KW-0694">RNA-binding</keyword>
<dbReference type="InterPro" id="IPR023574">
    <property type="entry name" value="Ribosomal_uL4_dom_sf"/>
</dbReference>
<dbReference type="EMBL" id="PYYB01000005">
    <property type="protein sequence ID" value="PTL54315.1"/>
    <property type="molecule type" value="Genomic_DNA"/>
</dbReference>
<dbReference type="GO" id="GO:0005840">
    <property type="term" value="C:ribosome"/>
    <property type="evidence" value="ECO:0007669"/>
    <property type="project" value="UniProtKB-KW"/>
</dbReference>
<keyword evidence="2 5" id="KW-0689">Ribosomal protein</keyword>
<keyword evidence="8" id="KW-1185">Reference proteome</keyword>
<comment type="similarity">
    <text evidence="1 5">Belongs to the universal ribosomal protein uL4 family.</text>
</comment>
<dbReference type="HAMAP" id="MF_01328_B">
    <property type="entry name" value="Ribosomal_uL4_B"/>
    <property type="match status" value="1"/>
</dbReference>
<dbReference type="GO" id="GO:0003735">
    <property type="term" value="F:structural constituent of ribosome"/>
    <property type="evidence" value="ECO:0007669"/>
    <property type="project" value="InterPro"/>
</dbReference>
<evidence type="ECO:0000256" key="1">
    <source>
        <dbReference type="ARBA" id="ARBA00010528"/>
    </source>
</evidence>
<evidence type="ECO:0000256" key="6">
    <source>
        <dbReference type="SAM" id="MobiDB-lite"/>
    </source>
</evidence>
<dbReference type="AlphaFoldDB" id="A0A2T4UBQ2"/>
<organism evidence="7 8">
    <name type="scientific">Paraconexibacter algicola</name>
    <dbReference type="NCBI Taxonomy" id="2133960"/>
    <lineage>
        <taxon>Bacteria</taxon>
        <taxon>Bacillati</taxon>
        <taxon>Actinomycetota</taxon>
        <taxon>Thermoleophilia</taxon>
        <taxon>Solirubrobacterales</taxon>
        <taxon>Paraconexibacteraceae</taxon>
        <taxon>Paraconexibacter</taxon>
    </lineage>
</organism>
<evidence type="ECO:0000256" key="4">
    <source>
        <dbReference type="ARBA" id="ARBA00035244"/>
    </source>
</evidence>